<name>A0A067Z1N2_GLUOY</name>
<protein>
    <submittedName>
        <fullName evidence="2">Putative glycosyltransferase WbsX</fullName>
    </submittedName>
</protein>
<dbReference type="SUPFAM" id="SSF53448">
    <property type="entry name" value="Nucleotide-diphospho-sugar transferases"/>
    <property type="match status" value="1"/>
</dbReference>
<dbReference type="GeneID" id="56904476"/>
<dbReference type="InterPro" id="IPR032719">
    <property type="entry name" value="WbsX"/>
</dbReference>
<dbReference type="InterPro" id="IPR001173">
    <property type="entry name" value="Glyco_trans_2-like"/>
</dbReference>
<dbReference type="Gene3D" id="3.90.550.10">
    <property type="entry name" value="Spore Coat Polysaccharide Biosynthesis Protein SpsA, Chain A"/>
    <property type="match status" value="1"/>
</dbReference>
<dbReference type="KEGG" id="goy:GLS_c02310"/>
<feature type="domain" description="Glycosyltransferase 2-like" evidence="1">
    <location>
        <begin position="971"/>
        <end position="1093"/>
    </location>
</feature>
<dbReference type="PANTHER" id="PTHR41244">
    <property type="entry name" value="RHAMNAN SYNTHESIS F"/>
    <property type="match status" value="1"/>
</dbReference>
<dbReference type="Gene3D" id="3.40.50.2000">
    <property type="entry name" value="Glycogen Phosphorylase B"/>
    <property type="match status" value="2"/>
</dbReference>
<dbReference type="EMBL" id="CP004373">
    <property type="protein sequence ID" value="AHK70154.1"/>
    <property type="molecule type" value="Genomic_DNA"/>
</dbReference>
<dbReference type="Pfam" id="PF14307">
    <property type="entry name" value="Glyco_tran_WbsX"/>
    <property type="match status" value="1"/>
</dbReference>
<dbReference type="RefSeq" id="WP_041110674.1">
    <property type="nucleotide sequence ID" value="NZ_CP004373.1"/>
</dbReference>
<reference evidence="2 3" key="1">
    <citation type="journal article" date="2015" name="Appl. Microbiol. Biotechnol.">
        <title>The consequence of an additional NADH dehydrogenase paralog on the growth of Gluconobacter oxydans DSM3504.</title>
        <authorList>
            <person name="Kostner D."/>
            <person name="Luchterhand B."/>
            <person name="Junker A."/>
            <person name="Volland S."/>
            <person name="Daniel R."/>
            <person name="Buchs J."/>
            <person name="Liebl W."/>
            <person name="Ehrenreich A."/>
        </authorList>
    </citation>
    <scope>NUCLEOTIDE SEQUENCE [LARGE SCALE GENOMIC DNA]</scope>
    <source>
        <strain evidence="2">DSM 3504</strain>
    </source>
</reference>
<accession>A0A067Z1N2</accession>
<keyword evidence="2" id="KW-0808">Transferase</keyword>
<dbReference type="HOGENOM" id="CLU_280157_0_0_5"/>
<dbReference type="PANTHER" id="PTHR41244:SF1">
    <property type="entry name" value="GLYCOSYLTRANSFERASE"/>
    <property type="match status" value="1"/>
</dbReference>
<dbReference type="InterPro" id="IPR029044">
    <property type="entry name" value="Nucleotide-diphossugar_trans"/>
</dbReference>
<evidence type="ECO:0000313" key="2">
    <source>
        <dbReference type="EMBL" id="AHK70154.1"/>
    </source>
</evidence>
<gene>
    <name evidence="2" type="primary">wbsX</name>
    <name evidence="2" type="ORF">GLS_c02310</name>
</gene>
<dbReference type="Pfam" id="PF00535">
    <property type="entry name" value="Glycos_transf_2"/>
    <property type="match status" value="1"/>
</dbReference>
<dbReference type="AlphaFoldDB" id="A0A067Z1N2"/>
<sequence>MPHPFSHSSVEDSRISPFPVDASPLQILGHSGIFDAFYYLKSNPDLHTLGTAVLRHYHQHGWREGRKPNPFFDPHWYLSQNRDVIGDPLLHYILHGEREGRRPIAWFDPVWYARTYHVPERMLALAHYLKNRHNTPLRPIPEFDPDFYLRAYPDVAKAGLDALEHYMVQGFREARKPFDGFDPLYYRRKYLRHSPDSNPLLHYLENRNRPDIHPCSPETEISVFGEIKRRSKPGPLFEKARPLPRSAIRRARILAYYLPQFHTIPENDAWWGEGFTEWTNLPRGIPRFSDHYQPRIPRDLGHYTLNTPEILERQAAMAQAAGIEGFIFYFYWFNRKRLLDQPLEILLSNPQIDLPFCLMWANENWSRRWDGSDDDLLIAQDYRSEDDEALVDCFARYLRDARYIHFDGRPVLMVYRPGTIPDAPAAFVRWRTLFRTRHGLDPLFVMGQAFGDENPDLFGLDGAIEFPPHKVVSNCNLINDEITLFDNDFSGQVYDYGEVVDKALAQPRTPFPLIRTAAPSWDNDARRQGKGLVLHGSTPELYERWLSGLIEQAQSRTFFGDPVVCINAWNEWAEGAYLEPDQHFGSAYLNATARACTGAGKNRSRSGILLIGHDAFPAGAQRLLLETGRTLKHCFGAEVQFLLLDGGALLDEYRNVAPTEIVTGDSKTTTARLEYLRRQGFQSAILNSAASSALAPHLAEADIGFLFLIHELPALLRSRNLHAPMEKACTLARHVIAPAQSVAKRLGLETLNNLKILPQGLYTEAPFSLQERLTIRRGMGLGTADRIIIGAGYADLRKGFDLFLQLWRKMQGAVHCVWLGDIDPSLKNNLHVELNSALSSGTFHMPGRVDNVPAWLAAADVFALTSREDPYPSVVLEALAAGLPCAAFEETGGIPELLQQIDSETDHRNSIVPFADIPAMANAANKLASWSAERSSRERQKAARAAAQRFSFRHYAQKLLSLALPAIPKISVVIPSHNYAHYMSRRLSSIFAQTIPVFEIIVLDDASDDNSLDIARQTAKDWDREIICIENTIPSGSVFKQWHKAVRIARGDWIWIAEADDFCEPEFLERILDGIKNKPAVVMAFTDSRAVDEDGAPIFPSYRAYYAESAGLLMENDSHFTGESFLRGCLSERNLVLNVSSALFRKKHLLTAINGCQTDLKTLRVAGDWRIYLELLTQKNVEVIYLAQPLNVHRRHGDSVTHTLSRRNHIDEVAYMHRLLASRLALPETHISRQKHYCAMLEQQFGLVPHHASEKALPLS</sequence>
<evidence type="ECO:0000259" key="1">
    <source>
        <dbReference type="Pfam" id="PF00535"/>
    </source>
</evidence>
<organism evidence="2 3">
    <name type="scientific">Gluconobacter oxydans DSM 3504</name>
    <dbReference type="NCBI Taxonomy" id="1288313"/>
    <lineage>
        <taxon>Bacteria</taxon>
        <taxon>Pseudomonadati</taxon>
        <taxon>Pseudomonadota</taxon>
        <taxon>Alphaproteobacteria</taxon>
        <taxon>Acetobacterales</taxon>
        <taxon>Acetobacteraceae</taxon>
        <taxon>Gluconobacter</taxon>
    </lineage>
</organism>
<dbReference type="CDD" id="cd11579">
    <property type="entry name" value="Glyco_tran_WbsX"/>
    <property type="match status" value="1"/>
</dbReference>
<proteinExistence type="predicted"/>
<evidence type="ECO:0000313" key="3">
    <source>
        <dbReference type="Proteomes" id="UP000031656"/>
    </source>
</evidence>
<dbReference type="Gene3D" id="3.20.20.80">
    <property type="entry name" value="Glycosidases"/>
    <property type="match status" value="1"/>
</dbReference>
<dbReference type="Proteomes" id="UP000031656">
    <property type="component" value="Chromosome"/>
</dbReference>
<dbReference type="Pfam" id="PF13692">
    <property type="entry name" value="Glyco_trans_1_4"/>
    <property type="match status" value="1"/>
</dbReference>
<dbReference type="SUPFAM" id="SSF53756">
    <property type="entry name" value="UDP-Glycosyltransferase/glycogen phosphorylase"/>
    <property type="match status" value="1"/>
</dbReference>
<dbReference type="GO" id="GO:0016740">
    <property type="term" value="F:transferase activity"/>
    <property type="evidence" value="ECO:0007669"/>
    <property type="project" value="UniProtKB-KW"/>
</dbReference>